<feature type="region of interest" description="Disordered" evidence="1">
    <location>
        <begin position="1"/>
        <end position="32"/>
    </location>
</feature>
<gene>
    <name evidence="2" type="ORF">P168DRAFT_317275</name>
</gene>
<dbReference type="AlphaFoldDB" id="A0A2I1D7D4"/>
<organism evidence="2 3">
    <name type="scientific">Aspergillus campestris (strain IBT 28561)</name>
    <dbReference type="NCBI Taxonomy" id="1392248"/>
    <lineage>
        <taxon>Eukaryota</taxon>
        <taxon>Fungi</taxon>
        <taxon>Dikarya</taxon>
        <taxon>Ascomycota</taxon>
        <taxon>Pezizomycotina</taxon>
        <taxon>Eurotiomycetes</taxon>
        <taxon>Eurotiomycetidae</taxon>
        <taxon>Eurotiales</taxon>
        <taxon>Aspergillaceae</taxon>
        <taxon>Aspergillus</taxon>
        <taxon>Aspergillus subgen. Circumdati</taxon>
    </lineage>
</organism>
<reference evidence="2" key="1">
    <citation type="submission" date="2016-12" db="EMBL/GenBank/DDBJ databases">
        <title>The genomes of Aspergillus section Nigri reveals drivers in fungal speciation.</title>
        <authorList>
            <consortium name="DOE Joint Genome Institute"/>
            <person name="Vesth T.C."/>
            <person name="Nybo J."/>
            <person name="Theobald S."/>
            <person name="Brandl J."/>
            <person name="Frisvad J.C."/>
            <person name="Nielsen K.F."/>
            <person name="Lyhne E.K."/>
            <person name="Kogle M.E."/>
            <person name="Kuo A."/>
            <person name="Riley R."/>
            <person name="Clum A."/>
            <person name="Nolan M."/>
            <person name="Lipzen A."/>
            <person name="Salamov A."/>
            <person name="Henrissat B."/>
            <person name="Wiebenga A."/>
            <person name="De vries R.P."/>
            <person name="Grigoriev I.V."/>
            <person name="Mortensen U.H."/>
            <person name="Andersen M.R."/>
            <person name="Baker S.E."/>
        </authorList>
    </citation>
    <scope>NUCLEOTIDE SEQUENCE</scope>
    <source>
        <strain evidence="2">IBT 28561</strain>
    </source>
</reference>
<dbReference type="EMBL" id="MSFM01000004">
    <property type="protein sequence ID" value="PKY05763.1"/>
    <property type="molecule type" value="Genomic_DNA"/>
</dbReference>
<feature type="compositionally biased region" description="Polar residues" evidence="1">
    <location>
        <begin position="171"/>
        <end position="189"/>
    </location>
</feature>
<name>A0A2I1D7D4_ASPC2</name>
<evidence type="ECO:0000313" key="2">
    <source>
        <dbReference type="EMBL" id="PKY05763.1"/>
    </source>
</evidence>
<dbReference type="Proteomes" id="UP000234254">
    <property type="component" value="Unassembled WGS sequence"/>
</dbReference>
<dbReference type="GeneID" id="36547614"/>
<sequence>MALTPATRGAILGTIRRDSDITSPSQQHDKKPMSGAIELGTAKEKEKLFMEMLVYVVNGLWREVQSLSHSHNLGSHFERPSAAQGTSVPTISEQREIAEQVMAALPKGSSASFLGELGVSNPPNQLSARRICPSAGVTAGSGPADRPHNAMIQVAKGLPTSLGSDAEDISRTYQSRSSQGGKTEGSPTQVMRDVFVHLLHRDHALKEEFLSTAMGPDVSKGDARKALRLNEPWGSMVERVDDLKAEWREKLGPANLNKRL</sequence>
<evidence type="ECO:0000313" key="3">
    <source>
        <dbReference type="Proteomes" id="UP000234254"/>
    </source>
</evidence>
<feature type="region of interest" description="Disordered" evidence="1">
    <location>
        <begin position="159"/>
        <end position="189"/>
    </location>
</feature>
<dbReference type="RefSeq" id="XP_024694357.1">
    <property type="nucleotide sequence ID" value="XM_024840090.1"/>
</dbReference>
<dbReference type="VEuPathDB" id="FungiDB:P168DRAFT_317275"/>
<proteinExistence type="predicted"/>
<accession>A0A2I1D7D4</accession>
<comment type="caution">
    <text evidence="2">The sequence shown here is derived from an EMBL/GenBank/DDBJ whole genome shotgun (WGS) entry which is preliminary data.</text>
</comment>
<evidence type="ECO:0000256" key="1">
    <source>
        <dbReference type="SAM" id="MobiDB-lite"/>
    </source>
</evidence>
<keyword evidence="3" id="KW-1185">Reference proteome</keyword>
<protein>
    <submittedName>
        <fullName evidence="2">Uncharacterized protein</fullName>
    </submittedName>
</protein>